<keyword evidence="4" id="KW-0809">Transit peptide</keyword>
<evidence type="ECO:0000256" key="2">
    <source>
        <dbReference type="ARBA" id="ARBA00022737"/>
    </source>
</evidence>
<evidence type="ECO:0000256" key="5">
    <source>
        <dbReference type="SAM" id="MobiDB-lite"/>
    </source>
</evidence>
<keyword evidence="2" id="KW-0677">Repeat</keyword>
<gene>
    <name evidence="7" type="ORF">WJX73_003898</name>
</gene>
<dbReference type="GO" id="GO:0006637">
    <property type="term" value="P:acyl-CoA metabolic process"/>
    <property type="evidence" value="ECO:0007669"/>
    <property type="project" value="TreeGrafter"/>
</dbReference>
<evidence type="ECO:0000256" key="4">
    <source>
        <dbReference type="ARBA" id="ARBA00022946"/>
    </source>
</evidence>
<dbReference type="InterPro" id="IPR029069">
    <property type="entry name" value="HotDog_dom_sf"/>
</dbReference>
<feature type="region of interest" description="Disordered" evidence="5">
    <location>
        <begin position="186"/>
        <end position="205"/>
    </location>
</feature>
<dbReference type="AlphaFoldDB" id="A0AAW1PW31"/>
<evidence type="ECO:0000256" key="3">
    <source>
        <dbReference type="ARBA" id="ARBA00022801"/>
    </source>
</evidence>
<evidence type="ECO:0000313" key="8">
    <source>
        <dbReference type="Proteomes" id="UP001465755"/>
    </source>
</evidence>
<evidence type="ECO:0000256" key="1">
    <source>
        <dbReference type="ARBA" id="ARBA00010458"/>
    </source>
</evidence>
<protein>
    <recommendedName>
        <fullName evidence="6">HotDog ACOT-type domain-containing protein</fullName>
    </recommendedName>
</protein>
<evidence type="ECO:0000259" key="6">
    <source>
        <dbReference type="PROSITE" id="PS51770"/>
    </source>
</evidence>
<feature type="domain" description="HotDog ACOT-type" evidence="6">
    <location>
        <begin position="203"/>
        <end position="318"/>
    </location>
</feature>
<dbReference type="GO" id="GO:0047617">
    <property type="term" value="F:fatty acyl-CoA hydrolase activity"/>
    <property type="evidence" value="ECO:0007669"/>
    <property type="project" value="TreeGrafter"/>
</dbReference>
<feature type="domain" description="HotDog ACOT-type" evidence="6">
    <location>
        <begin position="35"/>
        <end position="155"/>
    </location>
</feature>
<sequence length="318" mass="35158">MQRRGPSFTERELSAWVKDAERGSKTRPSNSWTEIRYPFATQHLLRERYAHHSSGGVRVERLLEDADSFAADVARRHVKRPGTRMVTAAINSVDWLEGVAQMPINQHLRLVGQVVWTGTSSLLVVVEAHVTSDPSSHTWQSFGSGQFWEIAIDASSAQPVNVPPVIPDTSAERQLFSEAAEIRNLQKARRQQSETKTSDASASSQPLHTMAWAHAQDQNAHGSIYGGHTLLHSFAAAQACAQLHAGSTPVLPIKLVDAAFMQPHQIGTLVRYTAQVSNASVQGANIYTWSHEAWPRTTAADSRPFSRMHWVFKQNTAA</sequence>
<reference evidence="7 8" key="1">
    <citation type="journal article" date="2024" name="Nat. Commun.">
        <title>Phylogenomics reveals the evolutionary origins of lichenization in chlorophyte algae.</title>
        <authorList>
            <person name="Puginier C."/>
            <person name="Libourel C."/>
            <person name="Otte J."/>
            <person name="Skaloud P."/>
            <person name="Haon M."/>
            <person name="Grisel S."/>
            <person name="Petersen M."/>
            <person name="Berrin J.G."/>
            <person name="Delaux P.M."/>
            <person name="Dal Grande F."/>
            <person name="Keller J."/>
        </authorList>
    </citation>
    <scope>NUCLEOTIDE SEQUENCE [LARGE SCALE GENOMIC DNA]</scope>
    <source>
        <strain evidence="7 8">SAG 2036</strain>
    </source>
</reference>
<dbReference type="InterPro" id="IPR033120">
    <property type="entry name" value="HOTDOG_ACOT"/>
</dbReference>
<accession>A0AAW1PW31</accession>
<evidence type="ECO:0000313" key="7">
    <source>
        <dbReference type="EMBL" id="KAK9812202.1"/>
    </source>
</evidence>
<dbReference type="EMBL" id="JALJOQ010000008">
    <property type="protein sequence ID" value="KAK9812202.1"/>
    <property type="molecule type" value="Genomic_DNA"/>
</dbReference>
<comment type="caution">
    <text evidence="7">The sequence shown here is derived from an EMBL/GenBank/DDBJ whole genome shotgun (WGS) entry which is preliminary data.</text>
</comment>
<dbReference type="SUPFAM" id="SSF54637">
    <property type="entry name" value="Thioesterase/thiol ester dehydrase-isomerase"/>
    <property type="match status" value="2"/>
</dbReference>
<comment type="similarity">
    <text evidence="1">Belongs to the acyl coenzyme A hydrolase family.</text>
</comment>
<name>A0AAW1PW31_9CHLO</name>
<keyword evidence="3" id="KW-0378">Hydrolase</keyword>
<dbReference type="Proteomes" id="UP001465755">
    <property type="component" value="Unassembled WGS sequence"/>
</dbReference>
<proteinExistence type="inferred from homology"/>
<dbReference type="PANTHER" id="PTHR12655:SF8">
    <property type="entry name" value="HOTDOG ACOT-TYPE DOMAIN-CONTAINING PROTEIN"/>
    <property type="match status" value="1"/>
</dbReference>
<keyword evidence="8" id="KW-1185">Reference proteome</keyword>
<dbReference type="Gene3D" id="3.10.129.10">
    <property type="entry name" value="Hotdog Thioesterase"/>
    <property type="match status" value="2"/>
</dbReference>
<dbReference type="PROSITE" id="PS51770">
    <property type="entry name" value="HOTDOG_ACOT"/>
    <property type="match status" value="2"/>
</dbReference>
<dbReference type="PANTHER" id="PTHR12655">
    <property type="entry name" value="ACYL-COA THIOESTERASE"/>
    <property type="match status" value="1"/>
</dbReference>
<organism evidence="7 8">
    <name type="scientific">Symbiochloris irregularis</name>
    <dbReference type="NCBI Taxonomy" id="706552"/>
    <lineage>
        <taxon>Eukaryota</taxon>
        <taxon>Viridiplantae</taxon>
        <taxon>Chlorophyta</taxon>
        <taxon>core chlorophytes</taxon>
        <taxon>Trebouxiophyceae</taxon>
        <taxon>Trebouxiales</taxon>
        <taxon>Trebouxiaceae</taxon>
        <taxon>Symbiochloris</taxon>
    </lineage>
</organism>